<name>A0A5N6KY49_9ROSI</name>
<sequence>MSQAASDSNGYTIPSPSHSKPSAFIYVGIAIGGILVLFACVLLILAYYDDGQLARLLPCLSRVRRPVPLRHGHHQSHRRSINSRGFWDTVRETDDRSTRTVDLEWDLATSASSQSTSDHSSHLPGTFRDAPQPFLFDDLYRHQNYIGIPIVPHGSIELESDHQSNVRTPRPDEQPPLLSVVNADVSPSSKLSTPSLDASDSSCKFRNFSLDPKSPQTSTSTFKSIAPASFRPYRYGNAALASVTELVSSDSCSQTHEIRRTRKEKMFSFACVGEDLGASRNCPDQYPPMPQPILKKSRPSSIPGPALSLANVGKNLPFPTSSSHKVLWSKVQNATLASGPSNIMFTKSPGLNFGRISAPLASTHLTAELQERYKLTGRDTVDPNGRAVNSKTPLTPIAPITPGLGMPKLEEWPLTSAGNAIHTPEGQSNENYKHDH</sequence>
<organism evidence="3 4">
    <name type="scientific">Carpinus fangiana</name>
    <dbReference type="NCBI Taxonomy" id="176857"/>
    <lineage>
        <taxon>Eukaryota</taxon>
        <taxon>Viridiplantae</taxon>
        <taxon>Streptophyta</taxon>
        <taxon>Embryophyta</taxon>
        <taxon>Tracheophyta</taxon>
        <taxon>Spermatophyta</taxon>
        <taxon>Magnoliopsida</taxon>
        <taxon>eudicotyledons</taxon>
        <taxon>Gunneridae</taxon>
        <taxon>Pentapetalae</taxon>
        <taxon>rosids</taxon>
        <taxon>fabids</taxon>
        <taxon>Fagales</taxon>
        <taxon>Betulaceae</taxon>
        <taxon>Carpinus</taxon>
    </lineage>
</organism>
<evidence type="ECO:0000256" key="1">
    <source>
        <dbReference type="SAM" id="MobiDB-lite"/>
    </source>
</evidence>
<keyword evidence="2" id="KW-1133">Transmembrane helix</keyword>
<protein>
    <submittedName>
        <fullName evidence="3">Uncharacterized protein</fullName>
    </submittedName>
</protein>
<feature type="transmembrane region" description="Helical" evidence="2">
    <location>
        <begin position="23"/>
        <end position="48"/>
    </location>
</feature>
<feature type="region of interest" description="Disordered" evidence="1">
    <location>
        <begin position="378"/>
        <end position="400"/>
    </location>
</feature>
<keyword evidence="2" id="KW-0812">Transmembrane</keyword>
<keyword evidence="4" id="KW-1185">Reference proteome</keyword>
<reference evidence="3 4" key="1">
    <citation type="submission" date="2019-06" db="EMBL/GenBank/DDBJ databases">
        <title>A chromosomal-level reference genome of Carpinus fangiana (Coryloideae, Betulaceae).</title>
        <authorList>
            <person name="Yang X."/>
            <person name="Wang Z."/>
            <person name="Zhang L."/>
            <person name="Hao G."/>
            <person name="Liu J."/>
            <person name="Yang Y."/>
        </authorList>
    </citation>
    <scope>NUCLEOTIDE SEQUENCE [LARGE SCALE GENOMIC DNA]</scope>
    <source>
        <strain evidence="3">Cfa_2016G</strain>
        <tissue evidence="3">Leaf</tissue>
    </source>
</reference>
<comment type="caution">
    <text evidence="3">The sequence shown here is derived from an EMBL/GenBank/DDBJ whole genome shotgun (WGS) entry which is preliminary data.</text>
</comment>
<dbReference type="Proteomes" id="UP000327013">
    <property type="component" value="Unassembled WGS sequence"/>
</dbReference>
<dbReference type="AlphaFoldDB" id="A0A5N6KY49"/>
<evidence type="ECO:0000313" key="3">
    <source>
        <dbReference type="EMBL" id="KAB8360738.1"/>
    </source>
</evidence>
<evidence type="ECO:0000256" key="2">
    <source>
        <dbReference type="SAM" id="Phobius"/>
    </source>
</evidence>
<proteinExistence type="predicted"/>
<feature type="region of interest" description="Disordered" evidence="1">
    <location>
        <begin position="415"/>
        <end position="436"/>
    </location>
</feature>
<evidence type="ECO:0000313" key="4">
    <source>
        <dbReference type="Proteomes" id="UP000327013"/>
    </source>
</evidence>
<accession>A0A5N6KY49</accession>
<gene>
    <name evidence="3" type="ORF">FH972_024473</name>
</gene>
<keyword evidence="2" id="KW-0472">Membrane</keyword>
<dbReference type="EMBL" id="VIBQ01000017">
    <property type="protein sequence ID" value="KAB8360738.1"/>
    <property type="molecule type" value="Genomic_DNA"/>
</dbReference>